<reference evidence="1 2" key="1">
    <citation type="submission" date="2022-10" db="EMBL/GenBank/DDBJ databases">
        <title>Comparative genomic analysis of Cohnella hashimotonis sp. nov., isolated from the International Space Station.</title>
        <authorList>
            <person name="Simpson A."/>
            <person name="Venkateswaran K."/>
        </authorList>
    </citation>
    <scope>NUCLEOTIDE SEQUENCE [LARGE SCALE GENOMIC DNA]</scope>
    <source>
        <strain evidence="1 2">DSM 18997</strain>
    </source>
</reference>
<protein>
    <submittedName>
        <fullName evidence="1">Uncharacterized protein</fullName>
    </submittedName>
</protein>
<accession>A0A9X4KGT3</accession>
<dbReference type="Proteomes" id="UP001153387">
    <property type="component" value="Unassembled WGS sequence"/>
</dbReference>
<keyword evidence="2" id="KW-1185">Reference proteome</keyword>
<evidence type="ECO:0000313" key="2">
    <source>
        <dbReference type="Proteomes" id="UP001153387"/>
    </source>
</evidence>
<dbReference type="EMBL" id="JAPDHZ010000003">
    <property type="protein sequence ID" value="MDG0791918.1"/>
    <property type="molecule type" value="Genomic_DNA"/>
</dbReference>
<dbReference type="RefSeq" id="WP_277565757.1">
    <property type="nucleotide sequence ID" value="NZ_JAPDHZ010000003.1"/>
</dbReference>
<sequence>MNLGQAKTRAVQLINEYSNNGALISDVKNADYRLRMNNLADYCQGEISDKVGIDATYRLDTTATSPTVTEDGYDKYALPVDIKDFRNVRLNSYPFL</sequence>
<gene>
    <name evidence="1" type="ORF">OMP38_14455</name>
</gene>
<comment type="caution">
    <text evidence="1">The sequence shown here is derived from an EMBL/GenBank/DDBJ whole genome shotgun (WGS) entry which is preliminary data.</text>
</comment>
<name>A0A9X4KGT3_9BACL</name>
<dbReference type="AlphaFoldDB" id="A0A9X4KGT3"/>
<proteinExistence type="predicted"/>
<organism evidence="1 2">
    <name type="scientific">Cohnella ginsengisoli</name>
    <dbReference type="NCBI Taxonomy" id="425004"/>
    <lineage>
        <taxon>Bacteria</taxon>
        <taxon>Bacillati</taxon>
        <taxon>Bacillota</taxon>
        <taxon>Bacilli</taxon>
        <taxon>Bacillales</taxon>
        <taxon>Paenibacillaceae</taxon>
        <taxon>Cohnella</taxon>
    </lineage>
</organism>
<evidence type="ECO:0000313" key="1">
    <source>
        <dbReference type="EMBL" id="MDG0791918.1"/>
    </source>
</evidence>